<keyword evidence="2" id="KW-1185">Reference proteome</keyword>
<dbReference type="EMBL" id="QNUK01000108">
    <property type="protein sequence ID" value="KAF5901620.1"/>
    <property type="molecule type" value="Genomic_DNA"/>
</dbReference>
<dbReference type="AlphaFoldDB" id="A0A8J4XEC8"/>
<organism evidence="1 2">
    <name type="scientific">Clarias magur</name>
    <name type="common">Asian catfish</name>
    <name type="synonym">Macropteronotus magur</name>
    <dbReference type="NCBI Taxonomy" id="1594786"/>
    <lineage>
        <taxon>Eukaryota</taxon>
        <taxon>Metazoa</taxon>
        <taxon>Chordata</taxon>
        <taxon>Craniata</taxon>
        <taxon>Vertebrata</taxon>
        <taxon>Euteleostomi</taxon>
        <taxon>Actinopterygii</taxon>
        <taxon>Neopterygii</taxon>
        <taxon>Teleostei</taxon>
        <taxon>Ostariophysi</taxon>
        <taxon>Siluriformes</taxon>
        <taxon>Clariidae</taxon>
        <taxon>Clarias</taxon>
    </lineage>
</organism>
<reference evidence="1" key="1">
    <citation type="submission" date="2020-07" db="EMBL/GenBank/DDBJ databases">
        <title>Clarias magur genome sequencing, assembly and annotation.</title>
        <authorList>
            <person name="Kushwaha B."/>
            <person name="Kumar R."/>
            <person name="Das P."/>
            <person name="Joshi C.G."/>
            <person name="Kumar D."/>
            <person name="Nagpure N.S."/>
            <person name="Pandey M."/>
            <person name="Agarwal S."/>
            <person name="Srivastava S."/>
            <person name="Singh M."/>
            <person name="Sahoo L."/>
            <person name="Jayasankar P."/>
            <person name="Meher P.K."/>
            <person name="Koringa P.G."/>
            <person name="Iquebal M.A."/>
            <person name="Das S.P."/>
            <person name="Bit A."/>
            <person name="Patnaik S."/>
            <person name="Patel N."/>
            <person name="Shah T.M."/>
            <person name="Hinsu A."/>
            <person name="Jena J.K."/>
        </authorList>
    </citation>
    <scope>NUCLEOTIDE SEQUENCE</scope>
    <source>
        <strain evidence="1">CIFAMagur01</strain>
        <tissue evidence="1">Testis</tissue>
    </source>
</reference>
<feature type="non-terminal residue" evidence="1">
    <location>
        <position position="53"/>
    </location>
</feature>
<dbReference type="Proteomes" id="UP000727407">
    <property type="component" value="Unassembled WGS sequence"/>
</dbReference>
<accession>A0A8J4XEC8</accession>
<evidence type="ECO:0000313" key="1">
    <source>
        <dbReference type="EMBL" id="KAF5901620.1"/>
    </source>
</evidence>
<gene>
    <name evidence="1" type="ORF">DAT39_008675</name>
</gene>
<comment type="caution">
    <text evidence="1">The sequence shown here is derived from an EMBL/GenBank/DDBJ whole genome shotgun (WGS) entry which is preliminary data.</text>
</comment>
<evidence type="ECO:0000313" key="2">
    <source>
        <dbReference type="Proteomes" id="UP000727407"/>
    </source>
</evidence>
<name>A0A8J4XEC8_CLAMG</name>
<proteinExistence type="predicted"/>
<sequence>MASCHHFYLNTPRLHAESNRINKVANTVGYEVPPPLELVWASGWKAQDRPRTH</sequence>
<protein>
    <submittedName>
        <fullName evidence="1">Trigger factor</fullName>
    </submittedName>
</protein>